<keyword evidence="2" id="KW-1185">Reference proteome</keyword>
<dbReference type="Proteomes" id="UP000814128">
    <property type="component" value="Unassembled WGS sequence"/>
</dbReference>
<accession>A0ACB8QQ55</accession>
<organism evidence="1 2">
    <name type="scientific">Vararia minispora EC-137</name>
    <dbReference type="NCBI Taxonomy" id="1314806"/>
    <lineage>
        <taxon>Eukaryota</taxon>
        <taxon>Fungi</taxon>
        <taxon>Dikarya</taxon>
        <taxon>Basidiomycota</taxon>
        <taxon>Agaricomycotina</taxon>
        <taxon>Agaricomycetes</taxon>
        <taxon>Russulales</taxon>
        <taxon>Lachnocladiaceae</taxon>
        <taxon>Vararia</taxon>
    </lineage>
</organism>
<evidence type="ECO:0000313" key="2">
    <source>
        <dbReference type="Proteomes" id="UP000814128"/>
    </source>
</evidence>
<reference evidence="1" key="1">
    <citation type="submission" date="2021-02" db="EMBL/GenBank/DDBJ databases">
        <authorList>
            <consortium name="DOE Joint Genome Institute"/>
            <person name="Ahrendt S."/>
            <person name="Looney B.P."/>
            <person name="Miyauchi S."/>
            <person name="Morin E."/>
            <person name="Drula E."/>
            <person name="Courty P.E."/>
            <person name="Chicoki N."/>
            <person name="Fauchery L."/>
            <person name="Kohler A."/>
            <person name="Kuo A."/>
            <person name="Labutti K."/>
            <person name="Pangilinan J."/>
            <person name="Lipzen A."/>
            <person name="Riley R."/>
            <person name="Andreopoulos W."/>
            <person name="He G."/>
            <person name="Johnson J."/>
            <person name="Barry K.W."/>
            <person name="Grigoriev I.V."/>
            <person name="Nagy L."/>
            <person name="Hibbett D."/>
            <person name="Henrissat B."/>
            <person name="Matheny P.B."/>
            <person name="Labbe J."/>
            <person name="Martin F."/>
        </authorList>
    </citation>
    <scope>NUCLEOTIDE SEQUENCE</scope>
    <source>
        <strain evidence="1">EC-137</strain>
    </source>
</reference>
<protein>
    <submittedName>
        <fullName evidence="1">Uncharacterized protein</fullName>
    </submittedName>
</protein>
<proteinExistence type="predicted"/>
<dbReference type="EMBL" id="MU273508">
    <property type="protein sequence ID" value="KAI0034001.1"/>
    <property type="molecule type" value="Genomic_DNA"/>
</dbReference>
<feature type="non-terminal residue" evidence="1">
    <location>
        <position position="1"/>
    </location>
</feature>
<reference evidence="1" key="2">
    <citation type="journal article" date="2022" name="New Phytol.">
        <title>Evolutionary transition to the ectomycorrhizal habit in the genomes of a hyperdiverse lineage of mushroom-forming fungi.</title>
        <authorList>
            <person name="Looney B."/>
            <person name="Miyauchi S."/>
            <person name="Morin E."/>
            <person name="Drula E."/>
            <person name="Courty P.E."/>
            <person name="Kohler A."/>
            <person name="Kuo A."/>
            <person name="LaButti K."/>
            <person name="Pangilinan J."/>
            <person name="Lipzen A."/>
            <person name="Riley R."/>
            <person name="Andreopoulos W."/>
            <person name="He G."/>
            <person name="Johnson J."/>
            <person name="Nolan M."/>
            <person name="Tritt A."/>
            <person name="Barry K.W."/>
            <person name="Grigoriev I.V."/>
            <person name="Nagy L.G."/>
            <person name="Hibbett D."/>
            <person name="Henrissat B."/>
            <person name="Matheny P.B."/>
            <person name="Labbe J."/>
            <person name="Martin F.M."/>
        </authorList>
    </citation>
    <scope>NUCLEOTIDE SEQUENCE</scope>
    <source>
        <strain evidence="1">EC-137</strain>
    </source>
</reference>
<feature type="non-terminal residue" evidence="1">
    <location>
        <position position="438"/>
    </location>
</feature>
<gene>
    <name evidence="1" type="ORF">K488DRAFT_18652</name>
</gene>
<evidence type="ECO:0000313" key="1">
    <source>
        <dbReference type="EMBL" id="KAI0034001.1"/>
    </source>
</evidence>
<name>A0ACB8QQ55_9AGAM</name>
<comment type="caution">
    <text evidence="1">The sequence shown here is derived from an EMBL/GenBank/DDBJ whole genome shotgun (WGS) entry which is preliminary data.</text>
</comment>
<sequence>RFADTTAVILNWSRFPNVRTIVRALCSAELADIFREVLVWNNNPRELRYEDFGADLPCSSSGVHMRIVNSPENLYFYARYLACSSANSTHCFIQDDDYLVLPEVIRAMHSRIHERPQPSSIYLLPAHERLSSDMRHICDDTGRIHTGFSWLGHGALTHRTLISDFLALIDGLGFTDSERKMADNYFSILRNSPPETWFDQGIELGGGEPFTVGTEGDDRNRRHIIRAAQYLELAVAEDRDPPYPFIDRTLSSSCSPSYLQQARAACFGRPCVLQTSIALFPFHIQHVRPSAQQMLELEENSRSALGLNEMKFYLDNSPSNAVDRQSSSAFRSTQDGRAGDFIMLDMLSDVGSSWPLIEMVWLVDTSGAELLRQCIHESSYDGRIWTTAVHAILCFQAGNDQQECAVELGSAIPSRFFRARLVNDSANKWTVFEVWLRG</sequence>